<feature type="chain" id="PRO_5009288291" evidence="6">
    <location>
        <begin position="25"/>
        <end position="284"/>
    </location>
</feature>
<gene>
    <name evidence="8" type="ORF">SAMN04488045_1430</name>
</gene>
<evidence type="ECO:0000256" key="1">
    <source>
        <dbReference type="ARBA" id="ARBA00004167"/>
    </source>
</evidence>
<dbReference type="OrthoDB" id="7930032at2"/>
<comment type="subcellular location">
    <subcellularLocation>
        <location evidence="1">Membrane</location>
        <topology evidence="1">Single-pass membrane protein</topology>
    </subcellularLocation>
</comment>
<keyword evidence="3" id="KW-1133">Transmembrane helix</keyword>
<feature type="region of interest" description="Disordered" evidence="5">
    <location>
        <begin position="117"/>
        <end position="199"/>
    </location>
</feature>
<feature type="domain" description="TonB C-terminal" evidence="7">
    <location>
        <begin position="198"/>
        <end position="284"/>
    </location>
</feature>
<dbReference type="Pfam" id="PF13103">
    <property type="entry name" value="TonB_2"/>
    <property type="match status" value="1"/>
</dbReference>
<keyword evidence="2" id="KW-0812">Transmembrane</keyword>
<dbReference type="AlphaFoldDB" id="A0A1H5WH77"/>
<name>A0A1H5WH77_9RHOB</name>
<feature type="signal peptide" evidence="6">
    <location>
        <begin position="1"/>
        <end position="24"/>
    </location>
</feature>
<organism evidence="8 9">
    <name type="scientific">Thalassococcus halodurans</name>
    <dbReference type="NCBI Taxonomy" id="373675"/>
    <lineage>
        <taxon>Bacteria</taxon>
        <taxon>Pseudomonadati</taxon>
        <taxon>Pseudomonadota</taxon>
        <taxon>Alphaproteobacteria</taxon>
        <taxon>Rhodobacterales</taxon>
        <taxon>Roseobacteraceae</taxon>
        <taxon>Thalassococcus</taxon>
    </lineage>
</organism>
<dbReference type="Proteomes" id="UP000236752">
    <property type="component" value="Unassembled WGS sequence"/>
</dbReference>
<dbReference type="SUPFAM" id="SSF74653">
    <property type="entry name" value="TolA/TonB C-terminal domain"/>
    <property type="match status" value="1"/>
</dbReference>
<evidence type="ECO:0000256" key="6">
    <source>
        <dbReference type="SAM" id="SignalP"/>
    </source>
</evidence>
<dbReference type="InterPro" id="IPR037682">
    <property type="entry name" value="TonB_C"/>
</dbReference>
<dbReference type="EMBL" id="FNUZ01000002">
    <property type="protein sequence ID" value="SEF98581.1"/>
    <property type="molecule type" value="Genomic_DNA"/>
</dbReference>
<dbReference type="RefSeq" id="WP_103909775.1">
    <property type="nucleotide sequence ID" value="NZ_FNUZ01000002.1"/>
</dbReference>
<dbReference type="PROSITE" id="PS52015">
    <property type="entry name" value="TONB_CTD"/>
    <property type="match status" value="1"/>
</dbReference>
<protein>
    <submittedName>
        <fullName evidence="8">Outer membrane transport energization protein TonB</fullName>
    </submittedName>
</protein>
<evidence type="ECO:0000259" key="7">
    <source>
        <dbReference type="PROSITE" id="PS52015"/>
    </source>
</evidence>
<keyword evidence="4" id="KW-0472">Membrane</keyword>
<evidence type="ECO:0000256" key="5">
    <source>
        <dbReference type="SAM" id="MobiDB-lite"/>
    </source>
</evidence>
<dbReference type="GO" id="GO:0055085">
    <property type="term" value="P:transmembrane transport"/>
    <property type="evidence" value="ECO:0007669"/>
    <property type="project" value="InterPro"/>
</dbReference>
<evidence type="ECO:0000256" key="4">
    <source>
        <dbReference type="ARBA" id="ARBA00023136"/>
    </source>
</evidence>
<evidence type="ECO:0000256" key="3">
    <source>
        <dbReference type="ARBA" id="ARBA00022989"/>
    </source>
</evidence>
<dbReference type="Gene3D" id="3.30.1150.10">
    <property type="match status" value="1"/>
</dbReference>
<keyword evidence="6" id="KW-0732">Signal</keyword>
<evidence type="ECO:0000313" key="8">
    <source>
        <dbReference type="EMBL" id="SEF98581.1"/>
    </source>
</evidence>
<proteinExistence type="predicted"/>
<accession>A0A1H5WH77</accession>
<sequence length="284" mass="29103">MGKATKLAKITALTTALAAHSALALVTLPKEHASTEGSGGMAEVKLGTSFEDLVTGTLTADTPTQAQSVEPDRTEAASVEPIPLSAAQQTRTAHNIPLTAAPSPDAVLAAPASKQTLTATDESVNPPVKSVRPKQREIQTAKAAKPVRKNPTNTSKTKAIHMPVGNAQKDAVAGKASGSDKGKAKKSGPGTQKSAAGNAAQSNYDGLVMNRIARAKRKEVDAPGSVTVSFKINNKGGLSSVAIVKKSGSNALDRAAVKQIQRAAPFPKPPAGARQSFTIVIKGI</sequence>
<evidence type="ECO:0000256" key="2">
    <source>
        <dbReference type="ARBA" id="ARBA00022692"/>
    </source>
</evidence>
<dbReference type="InterPro" id="IPR006260">
    <property type="entry name" value="TonB/TolA_C"/>
</dbReference>
<reference evidence="8 9" key="1">
    <citation type="submission" date="2016-10" db="EMBL/GenBank/DDBJ databases">
        <authorList>
            <person name="de Groot N.N."/>
        </authorList>
    </citation>
    <scope>NUCLEOTIDE SEQUENCE [LARGE SCALE GENOMIC DNA]</scope>
    <source>
        <strain evidence="8 9">DSM 26915</strain>
    </source>
</reference>
<evidence type="ECO:0000313" key="9">
    <source>
        <dbReference type="Proteomes" id="UP000236752"/>
    </source>
</evidence>
<keyword evidence="9" id="KW-1185">Reference proteome</keyword>
<dbReference type="GO" id="GO:0016020">
    <property type="term" value="C:membrane"/>
    <property type="evidence" value="ECO:0007669"/>
    <property type="project" value="UniProtKB-SubCell"/>
</dbReference>
<dbReference type="NCBIfam" id="TIGR01352">
    <property type="entry name" value="tonB_Cterm"/>
    <property type="match status" value="1"/>
</dbReference>